<gene>
    <name evidence="1" type="ORF">ACFSR9_12935</name>
</gene>
<reference evidence="2" key="1">
    <citation type="journal article" date="2019" name="Int. J. Syst. Evol. Microbiol.">
        <title>The Global Catalogue of Microorganisms (GCM) 10K type strain sequencing project: providing services to taxonomists for standard genome sequencing and annotation.</title>
        <authorList>
            <consortium name="The Broad Institute Genomics Platform"/>
            <consortium name="The Broad Institute Genome Sequencing Center for Infectious Disease"/>
            <person name="Wu L."/>
            <person name="Ma J."/>
        </authorList>
    </citation>
    <scope>NUCLEOTIDE SEQUENCE [LARGE SCALE GENOMIC DNA]</scope>
    <source>
        <strain evidence="2">KCTC 33842</strain>
    </source>
</reference>
<accession>A0ABW5P4W4</accession>
<comment type="caution">
    <text evidence="1">The sequence shown here is derived from an EMBL/GenBank/DDBJ whole genome shotgun (WGS) entry which is preliminary data.</text>
</comment>
<evidence type="ECO:0000313" key="1">
    <source>
        <dbReference type="EMBL" id="MFD2610334.1"/>
    </source>
</evidence>
<protein>
    <recommendedName>
        <fullName evidence="3">DUF4388 domain-containing protein</fullName>
    </recommendedName>
</protein>
<proteinExistence type="predicted"/>
<evidence type="ECO:0000313" key="2">
    <source>
        <dbReference type="Proteomes" id="UP001597475"/>
    </source>
</evidence>
<sequence>MAIYGDLETHAFTDVMRVLRNQAGTLFLHMAYQGKTLELLLNRGQLLGLYIDGFPVQNPEQLQEIFHTLTHQGRGRFEFQPGQTRNQMFEVPIDPLVRQVTSVGFIPLDQLPHPETRFTVGRAAEVPVSLQGRWGQVAPLLAGGVSARALMDTLGLTEREARQLLYQLRAVDLIMPVRAGQPAPVAAPVQARASAPYAAPEAVPGAVPAALAALGLDELVPSGPAAAPVSVAQPASGGPVERPVLQKLLGALRRFVGGAR</sequence>
<name>A0ABW5P4W4_9DEIO</name>
<dbReference type="EMBL" id="JBHUMK010000060">
    <property type="protein sequence ID" value="MFD2610334.1"/>
    <property type="molecule type" value="Genomic_DNA"/>
</dbReference>
<evidence type="ECO:0008006" key="3">
    <source>
        <dbReference type="Google" id="ProtNLM"/>
    </source>
</evidence>
<dbReference type="RefSeq" id="WP_386846435.1">
    <property type="nucleotide sequence ID" value="NZ_JBHUMK010000060.1"/>
</dbReference>
<dbReference type="Proteomes" id="UP001597475">
    <property type="component" value="Unassembled WGS sequence"/>
</dbReference>
<organism evidence="1 2">
    <name type="scientific">Deinococcus taklimakanensis</name>
    <dbReference type="NCBI Taxonomy" id="536443"/>
    <lineage>
        <taxon>Bacteria</taxon>
        <taxon>Thermotogati</taxon>
        <taxon>Deinococcota</taxon>
        <taxon>Deinococci</taxon>
        <taxon>Deinococcales</taxon>
        <taxon>Deinococcaceae</taxon>
        <taxon>Deinococcus</taxon>
    </lineage>
</organism>
<keyword evidence="2" id="KW-1185">Reference proteome</keyword>